<dbReference type="AlphaFoldDB" id="A0A1I7DNE8"/>
<organism evidence="1 2">
    <name type="scientific">Sedimentitalea nanhaiensis</name>
    <dbReference type="NCBI Taxonomy" id="999627"/>
    <lineage>
        <taxon>Bacteria</taxon>
        <taxon>Pseudomonadati</taxon>
        <taxon>Pseudomonadota</taxon>
        <taxon>Alphaproteobacteria</taxon>
        <taxon>Rhodobacterales</taxon>
        <taxon>Paracoccaceae</taxon>
        <taxon>Sedimentitalea</taxon>
    </lineage>
</organism>
<dbReference type="EMBL" id="FPAW01000031">
    <property type="protein sequence ID" value="SFU13125.1"/>
    <property type="molecule type" value="Genomic_DNA"/>
</dbReference>
<evidence type="ECO:0008006" key="3">
    <source>
        <dbReference type="Google" id="ProtNLM"/>
    </source>
</evidence>
<dbReference type="OrthoDB" id="7876787at2"/>
<sequence length="90" mass="9640">MATKAELEAELADLRKQLADGAKQAAQDASTEAPAAFSDMLKSQGLTVEDISTLWQQFSRELGNLPQNKPLITAIAAFGIGFMLGRMGRS</sequence>
<evidence type="ECO:0000313" key="2">
    <source>
        <dbReference type="Proteomes" id="UP000182466"/>
    </source>
</evidence>
<accession>A0A1I7DNE8</accession>
<name>A0A1I7DNE8_9RHOB</name>
<reference evidence="1 2" key="1">
    <citation type="submission" date="2016-10" db="EMBL/GenBank/DDBJ databases">
        <authorList>
            <person name="de Groot N.N."/>
        </authorList>
    </citation>
    <scope>NUCLEOTIDE SEQUENCE [LARGE SCALE GENOMIC DNA]</scope>
    <source>
        <strain evidence="1 2">CGMCC 1.10959</strain>
    </source>
</reference>
<protein>
    <recommendedName>
        <fullName evidence="3">Membrane-anchored ribosome-binding protein, inhibits growth in stationary phase, ElaB/YqjD/DUF883 family</fullName>
    </recommendedName>
</protein>
<proteinExistence type="predicted"/>
<dbReference type="Proteomes" id="UP000182466">
    <property type="component" value="Unassembled WGS sequence"/>
</dbReference>
<dbReference type="RefSeq" id="WP_027261145.1">
    <property type="nucleotide sequence ID" value="NZ_FPAW01000031.1"/>
</dbReference>
<dbReference type="STRING" id="999627.SAMN05216236_13122"/>
<gene>
    <name evidence="1" type="ORF">SAMN05216236_13122</name>
</gene>
<evidence type="ECO:0000313" key="1">
    <source>
        <dbReference type="EMBL" id="SFU13125.1"/>
    </source>
</evidence>
<keyword evidence="2" id="KW-1185">Reference proteome</keyword>